<organism evidence="1 2">
    <name type="scientific">Paenibacillus jamilae</name>
    <dbReference type="NCBI Taxonomy" id="114136"/>
    <lineage>
        <taxon>Bacteria</taxon>
        <taxon>Bacillati</taxon>
        <taxon>Bacillota</taxon>
        <taxon>Bacilli</taxon>
        <taxon>Bacillales</taxon>
        <taxon>Paenibacillaceae</taxon>
        <taxon>Paenibacillus</taxon>
    </lineage>
</organism>
<comment type="caution">
    <text evidence="1">The sequence shown here is derived from an EMBL/GenBank/DDBJ whole genome shotgun (WGS) entry which is preliminary data.</text>
</comment>
<evidence type="ECO:0000313" key="1">
    <source>
        <dbReference type="EMBL" id="KTS76659.1"/>
    </source>
</evidence>
<gene>
    <name evidence="1" type="ORF">NS115_23840</name>
</gene>
<sequence length="94" mass="10881">MAYSPSKGGPGQLIIDEDASIGALIHEYTHYLDDSKQGFPGMSYHFQTINRVKMELNAYMREIKIAEDMGRNDIANMLFENYIQERRLLTEHLK</sequence>
<keyword evidence="2" id="KW-1185">Reference proteome</keyword>
<dbReference type="Proteomes" id="UP000074866">
    <property type="component" value="Unassembled WGS sequence"/>
</dbReference>
<dbReference type="EMBL" id="LDRX01000196">
    <property type="protein sequence ID" value="KTS76659.1"/>
    <property type="molecule type" value="Genomic_DNA"/>
</dbReference>
<protein>
    <submittedName>
        <fullName evidence="1">Uncharacterized protein</fullName>
    </submittedName>
</protein>
<accession>A0ACC4ZNN6</accession>
<proteinExistence type="predicted"/>
<reference evidence="1 2" key="1">
    <citation type="journal article" date="2016" name="Front. Microbiol.">
        <title>Genomic Resource of Rice Seed Associated Bacteria.</title>
        <authorList>
            <person name="Midha S."/>
            <person name="Bansal K."/>
            <person name="Sharma S."/>
            <person name="Kumar N."/>
            <person name="Patil P.P."/>
            <person name="Chaudhry V."/>
            <person name="Patil P.B."/>
        </authorList>
    </citation>
    <scope>NUCLEOTIDE SEQUENCE [LARGE SCALE GENOMIC DNA]</scope>
    <source>
        <strain evidence="1 2">NS115</strain>
    </source>
</reference>
<name>A0ACC4ZNN6_9BACL</name>
<evidence type="ECO:0000313" key="2">
    <source>
        <dbReference type="Proteomes" id="UP000074866"/>
    </source>
</evidence>